<dbReference type="InterPro" id="IPR025269">
    <property type="entry name" value="SAM-like_dom"/>
</dbReference>
<dbReference type="InterPro" id="IPR002104">
    <property type="entry name" value="Integrase_catalytic"/>
</dbReference>
<dbReference type="InterPro" id="IPR011010">
    <property type="entry name" value="DNA_brk_join_enz"/>
</dbReference>
<evidence type="ECO:0000256" key="2">
    <source>
        <dbReference type="ARBA" id="ARBA00023125"/>
    </source>
</evidence>
<protein>
    <submittedName>
        <fullName evidence="5">Site-specific recombinase XerD</fullName>
    </submittedName>
</protein>
<evidence type="ECO:0000259" key="4">
    <source>
        <dbReference type="PROSITE" id="PS51898"/>
    </source>
</evidence>
<dbReference type="STRING" id="393003.SAMN05660461_6018"/>
<dbReference type="Gene3D" id="1.10.150.130">
    <property type="match status" value="1"/>
</dbReference>
<keyword evidence="2" id="KW-0238">DNA-binding</keyword>
<proteinExistence type="inferred from homology"/>
<dbReference type="PROSITE" id="PS51898">
    <property type="entry name" value="TYR_RECOMBINASE"/>
    <property type="match status" value="1"/>
</dbReference>
<accession>A0A1T5PCK6</accession>
<evidence type="ECO:0000313" key="6">
    <source>
        <dbReference type="Proteomes" id="UP000190166"/>
    </source>
</evidence>
<dbReference type="Gene3D" id="1.10.443.10">
    <property type="entry name" value="Intergrase catalytic core"/>
    <property type="match status" value="1"/>
</dbReference>
<dbReference type="Pfam" id="PF13102">
    <property type="entry name" value="Phage_int_SAM_5"/>
    <property type="match status" value="1"/>
</dbReference>
<name>A0A1T5PCK6_9BACT</name>
<dbReference type="InterPro" id="IPR050090">
    <property type="entry name" value="Tyrosine_recombinase_XerCD"/>
</dbReference>
<organism evidence="5 6">
    <name type="scientific">Chitinophaga ginsengisegetis</name>
    <dbReference type="NCBI Taxonomy" id="393003"/>
    <lineage>
        <taxon>Bacteria</taxon>
        <taxon>Pseudomonadati</taxon>
        <taxon>Bacteroidota</taxon>
        <taxon>Chitinophagia</taxon>
        <taxon>Chitinophagales</taxon>
        <taxon>Chitinophagaceae</taxon>
        <taxon>Chitinophaga</taxon>
    </lineage>
</organism>
<reference evidence="5 6" key="1">
    <citation type="submission" date="2017-02" db="EMBL/GenBank/DDBJ databases">
        <authorList>
            <person name="Peterson S.W."/>
        </authorList>
    </citation>
    <scope>NUCLEOTIDE SEQUENCE [LARGE SCALE GENOMIC DNA]</scope>
    <source>
        <strain evidence="5 6">DSM 18108</strain>
    </source>
</reference>
<dbReference type="Proteomes" id="UP000190166">
    <property type="component" value="Unassembled WGS sequence"/>
</dbReference>
<sequence length="413" mass="48554">MLTQELPYTLPELYRGPNEWYVHYSYLNPETLKFERFKESWGLNKKKNLAIREKIAQEIIDVITNALKSGFNPIEGIKKPVNPETEIANLQSTSALTHIQGIVNDWAKTESKSANTTYRTMLSRFRKYLNHSNQTYIQIDEVTVDVAESFRDYLMQIKKNGPKTVNTSISHIGLFWDELKKRKLTKENPFRLVKYVTDKDYKGIEIDLDSEEYDFIPLTTEEFEKVLTHFASFKRHYLRFFGMIYWEFMRPVEITRLRVKDIDLKGGLVRISKPDAKNKSAAFIQILAPMATLLHEMELHKYPPDYFLFTGKRLLPGSKQKDPEEARFSWNRVVKEGLGIDKKPYALKHTGNIAYIINNKGNVDREWMQRQNRHKTRAQTDKYIERLNIYTIDETQYNFTQLPTLLESNKKAG</sequence>
<dbReference type="InterPro" id="IPR013762">
    <property type="entry name" value="Integrase-like_cat_sf"/>
</dbReference>
<feature type="domain" description="Tyr recombinase" evidence="4">
    <location>
        <begin position="213"/>
        <end position="398"/>
    </location>
</feature>
<dbReference type="Pfam" id="PF00589">
    <property type="entry name" value="Phage_integrase"/>
    <property type="match status" value="1"/>
</dbReference>
<comment type="similarity">
    <text evidence="1">Belongs to the 'phage' integrase family.</text>
</comment>
<evidence type="ECO:0000256" key="1">
    <source>
        <dbReference type="ARBA" id="ARBA00008857"/>
    </source>
</evidence>
<dbReference type="EMBL" id="FUZZ01000006">
    <property type="protein sequence ID" value="SKD10118.1"/>
    <property type="molecule type" value="Genomic_DNA"/>
</dbReference>
<keyword evidence="3" id="KW-0233">DNA recombination</keyword>
<evidence type="ECO:0000256" key="3">
    <source>
        <dbReference type="ARBA" id="ARBA00023172"/>
    </source>
</evidence>
<dbReference type="SUPFAM" id="SSF56349">
    <property type="entry name" value="DNA breaking-rejoining enzymes"/>
    <property type="match status" value="1"/>
</dbReference>
<dbReference type="AlphaFoldDB" id="A0A1T5PCK6"/>
<dbReference type="PANTHER" id="PTHR30349">
    <property type="entry name" value="PHAGE INTEGRASE-RELATED"/>
    <property type="match status" value="1"/>
</dbReference>
<keyword evidence="6" id="KW-1185">Reference proteome</keyword>
<gene>
    <name evidence="5" type="ORF">SAMN05660461_6018</name>
</gene>
<dbReference type="InterPro" id="IPR010998">
    <property type="entry name" value="Integrase_recombinase_N"/>
</dbReference>
<dbReference type="CDD" id="cd00397">
    <property type="entry name" value="DNA_BRE_C"/>
    <property type="match status" value="1"/>
</dbReference>
<dbReference type="PANTHER" id="PTHR30349:SF41">
    <property type="entry name" value="INTEGRASE_RECOMBINASE PROTEIN MJ0367-RELATED"/>
    <property type="match status" value="1"/>
</dbReference>
<evidence type="ECO:0000313" key="5">
    <source>
        <dbReference type="EMBL" id="SKD10118.1"/>
    </source>
</evidence>
<dbReference type="GO" id="GO:0015074">
    <property type="term" value="P:DNA integration"/>
    <property type="evidence" value="ECO:0007669"/>
    <property type="project" value="InterPro"/>
</dbReference>
<dbReference type="GO" id="GO:0003677">
    <property type="term" value="F:DNA binding"/>
    <property type="evidence" value="ECO:0007669"/>
    <property type="project" value="UniProtKB-KW"/>
</dbReference>
<dbReference type="GO" id="GO:0006310">
    <property type="term" value="P:DNA recombination"/>
    <property type="evidence" value="ECO:0007669"/>
    <property type="project" value="UniProtKB-KW"/>
</dbReference>